<reference evidence="1" key="2">
    <citation type="submission" date="2025-09" db="UniProtKB">
        <authorList>
            <consortium name="Ensembl"/>
        </authorList>
    </citation>
    <scope>IDENTIFICATION</scope>
</reference>
<sequence length="123" mass="13855">SSSLQCSFTKHSNMPICCTRNILLLSMLKLIGQIKRSFGFVSVSELLTLNPYISWCESPLRNRTHIKARIQHIPLSDDTMNPNGLCCLDDFIHHLDMPHNGTCHNQSSIIIIMIFISIDGTCP</sequence>
<dbReference type="Proteomes" id="UP001108240">
    <property type="component" value="Unplaced"/>
</dbReference>
<keyword evidence="2" id="KW-1185">Reference proteome</keyword>
<dbReference type="AlphaFoldDB" id="A0A9J7YY35"/>
<accession>A0A9J7YY35</accession>
<reference evidence="1" key="1">
    <citation type="submission" date="2025-08" db="UniProtKB">
        <authorList>
            <consortium name="Ensembl"/>
        </authorList>
    </citation>
    <scope>IDENTIFICATION</scope>
</reference>
<proteinExistence type="predicted"/>
<evidence type="ECO:0000313" key="1">
    <source>
        <dbReference type="Ensembl" id="ENSCCRP00000125002.1"/>
    </source>
</evidence>
<organism evidence="1 2">
    <name type="scientific">Cyprinus carpio carpio</name>
    <dbReference type="NCBI Taxonomy" id="630221"/>
    <lineage>
        <taxon>Eukaryota</taxon>
        <taxon>Metazoa</taxon>
        <taxon>Chordata</taxon>
        <taxon>Craniata</taxon>
        <taxon>Vertebrata</taxon>
        <taxon>Euteleostomi</taxon>
        <taxon>Actinopterygii</taxon>
        <taxon>Neopterygii</taxon>
        <taxon>Teleostei</taxon>
        <taxon>Ostariophysi</taxon>
        <taxon>Cypriniformes</taxon>
        <taxon>Cyprinidae</taxon>
        <taxon>Cyprininae</taxon>
        <taxon>Cyprinus</taxon>
    </lineage>
</organism>
<protein>
    <submittedName>
        <fullName evidence="1">Uncharacterized protein</fullName>
    </submittedName>
</protein>
<evidence type="ECO:0000313" key="2">
    <source>
        <dbReference type="Proteomes" id="UP001108240"/>
    </source>
</evidence>
<name>A0A9J7YY35_CYPCA</name>
<dbReference type="Ensembl" id="ENSCCRT00000157608.1">
    <property type="protein sequence ID" value="ENSCCRP00000125002.1"/>
    <property type="gene ID" value="ENSCCRG00000067649.1"/>
</dbReference>